<gene>
    <name evidence="2" type="ORF">EDE15_2198</name>
</gene>
<keyword evidence="1" id="KW-1133">Transmembrane helix</keyword>
<sequence length="189" mass="21737">MPCYDAGMKVSVSSSPARLACWSGVGSVLTAIPFLIGTVFHVPRLPTPGCGPEMIFWADRLRFLVFLVPFACGITISILAEKRLRRGLKNEMWQESVVELLRRRINHPVWSVFAYLPLLVWFGYAFQSKLFHGTPLFWFLMAPTQTISRLRMMLRPKQVAGDRVLPDWRNFKPIQSEHWGEPRQNSFSL</sequence>
<feature type="transmembrane region" description="Helical" evidence="1">
    <location>
        <begin position="105"/>
        <end position="124"/>
    </location>
</feature>
<proteinExistence type="predicted"/>
<evidence type="ECO:0000256" key="1">
    <source>
        <dbReference type="SAM" id="Phobius"/>
    </source>
</evidence>
<comment type="caution">
    <text evidence="2">The sequence shown here is derived from an EMBL/GenBank/DDBJ whole genome shotgun (WGS) entry which is preliminary data.</text>
</comment>
<feature type="transmembrane region" description="Helical" evidence="1">
    <location>
        <begin position="21"/>
        <end position="43"/>
    </location>
</feature>
<dbReference type="Proteomes" id="UP000269669">
    <property type="component" value="Unassembled WGS sequence"/>
</dbReference>
<keyword evidence="1" id="KW-0472">Membrane</keyword>
<accession>A0A428MIK0</accession>
<feature type="transmembrane region" description="Helical" evidence="1">
    <location>
        <begin position="63"/>
        <end position="84"/>
    </location>
</feature>
<keyword evidence="1" id="KW-0812">Transmembrane</keyword>
<dbReference type="EMBL" id="RSDW01000001">
    <property type="protein sequence ID" value="RSL16677.1"/>
    <property type="molecule type" value="Genomic_DNA"/>
</dbReference>
<protein>
    <submittedName>
        <fullName evidence="2">Uncharacterized protein</fullName>
    </submittedName>
</protein>
<keyword evidence="3" id="KW-1185">Reference proteome</keyword>
<name>A0A428MIK0_9BACT</name>
<reference evidence="2 3" key="1">
    <citation type="submission" date="2018-12" db="EMBL/GenBank/DDBJ databases">
        <title>Sequencing of bacterial isolates from soil warming experiment in Harvard Forest, Massachusetts, USA.</title>
        <authorList>
            <person name="Deangelis K."/>
        </authorList>
    </citation>
    <scope>NUCLEOTIDE SEQUENCE [LARGE SCALE GENOMIC DNA]</scope>
    <source>
        <strain evidence="2 3">EB153</strain>
    </source>
</reference>
<evidence type="ECO:0000313" key="2">
    <source>
        <dbReference type="EMBL" id="RSL16677.1"/>
    </source>
</evidence>
<evidence type="ECO:0000313" key="3">
    <source>
        <dbReference type="Proteomes" id="UP000269669"/>
    </source>
</evidence>
<dbReference type="AlphaFoldDB" id="A0A428MIK0"/>
<organism evidence="2 3">
    <name type="scientific">Edaphobacter aggregans</name>
    <dbReference type="NCBI Taxonomy" id="570835"/>
    <lineage>
        <taxon>Bacteria</taxon>
        <taxon>Pseudomonadati</taxon>
        <taxon>Acidobacteriota</taxon>
        <taxon>Terriglobia</taxon>
        <taxon>Terriglobales</taxon>
        <taxon>Acidobacteriaceae</taxon>
        <taxon>Edaphobacter</taxon>
    </lineage>
</organism>